<keyword evidence="1 2" id="KW-0732">Signal</keyword>
<dbReference type="InterPro" id="IPR013425">
    <property type="entry name" value="Autotrns_rpt"/>
</dbReference>
<dbReference type="Proteomes" id="UP000600139">
    <property type="component" value="Unassembled WGS sequence"/>
</dbReference>
<dbReference type="NCBIfam" id="TIGR02601">
    <property type="entry name" value="autotrns_rpt"/>
    <property type="match status" value="4"/>
</dbReference>
<gene>
    <name evidence="3" type="ORF">JIN84_11470</name>
</gene>
<dbReference type="NCBIfam" id="TIGR04393">
    <property type="entry name" value="rpt_T5SS_PEPC"/>
    <property type="match status" value="1"/>
</dbReference>
<dbReference type="InterPro" id="IPR011050">
    <property type="entry name" value="Pectin_lyase_fold/virulence"/>
</dbReference>
<name>A0A934VAH9_9BACT</name>
<accession>A0A934VAH9</accession>
<evidence type="ECO:0000313" key="4">
    <source>
        <dbReference type="Proteomes" id="UP000600139"/>
    </source>
</evidence>
<evidence type="ECO:0000313" key="3">
    <source>
        <dbReference type="EMBL" id="MBK1816233.1"/>
    </source>
</evidence>
<feature type="chain" id="PRO_5037682484" evidence="2">
    <location>
        <begin position="35"/>
        <end position="1497"/>
    </location>
</feature>
<reference evidence="3" key="1">
    <citation type="submission" date="2021-01" db="EMBL/GenBank/DDBJ databases">
        <title>Modified the classification status of verrucomicrobia.</title>
        <authorList>
            <person name="Feng X."/>
        </authorList>
    </citation>
    <scope>NUCLEOTIDE SEQUENCE</scope>
    <source>
        <strain evidence="3">JCM 18052</strain>
    </source>
</reference>
<comment type="caution">
    <text evidence="3">The sequence shown here is derived from an EMBL/GenBank/DDBJ whole genome shotgun (WGS) entry which is preliminary data.</text>
</comment>
<dbReference type="PROSITE" id="PS51257">
    <property type="entry name" value="PROKAR_LIPOPROTEIN"/>
    <property type="match status" value="1"/>
</dbReference>
<protein>
    <submittedName>
        <fullName evidence="3">Autotransporter-associated beta strand repeat-containing protein</fullName>
    </submittedName>
</protein>
<dbReference type="EMBL" id="JAENIK010000011">
    <property type="protein sequence ID" value="MBK1816233.1"/>
    <property type="molecule type" value="Genomic_DNA"/>
</dbReference>
<evidence type="ECO:0000256" key="1">
    <source>
        <dbReference type="ARBA" id="ARBA00022729"/>
    </source>
</evidence>
<proteinExistence type="predicted"/>
<dbReference type="SUPFAM" id="SSF51126">
    <property type="entry name" value="Pectin lyase-like"/>
    <property type="match status" value="1"/>
</dbReference>
<dbReference type="RefSeq" id="WP_200351182.1">
    <property type="nucleotide sequence ID" value="NZ_BAABHZ010000006.1"/>
</dbReference>
<organism evidence="3 4">
    <name type="scientific">Luteolibacter yonseiensis</name>
    <dbReference type="NCBI Taxonomy" id="1144680"/>
    <lineage>
        <taxon>Bacteria</taxon>
        <taxon>Pseudomonadati</taxon>
        <taxon>Verrucomicrobiota</taxon>
        <taxon>Verrucomicrobiia</taxon>
        <taxon>Verrucomicrobiales</taxon>
        <taxon>Verrucomicrobiaceae</taxon>
        <taxon>Luteolibacter</taxon>
    </lineage>
</organism>
<sequence length="1497" mass="148496">MKLSASAAFFRFRSSLFLPSVMVLSCAAIHTSQAADATWSVTGPAPWTTGSNWSGGAAPATTDRALILNGGEATVAAGDTISINTLRFVNGTLSMTGGSLNTTTTNDADGVRIGDYVLNQTVGTVTLAMSGASSITAADRIFLADGDGATPVVTTVTATLSDTASITATNDYVILGRNHGTANVTLTQNAVIEKKGTANTFLIGDGALGTGTVTLKDSSALKSANQFLIGNGSGSIGSVTLQNSSTLASTGGNIVLGNASAATGSITLQGTSAVTFTGEIYVGNSSGGTGTLTISDNATVTKTGTSGFVTAARNNGTGTITVEGNGKLISQNAIRLAEGATANATLNAKGNSVVQVTNGLQIGYQGTGKTVVSDSAQITVGGGVNIGFGATTGTGTLQMSSGTVTVGGALTVGTDGAKGSLLMTGGILNATATGPTPPSYVIGGGIGSVATVTLSGSSVINAGGIKWKSGDLGGTDATRIGTTAVTLNGSSALTLNQFTLGHLGGDTSSTNVTVNDTATLTVNDFITIGRDDAGTNGTMTVHLNLNGGTLATKRILAGGGTTTATNNNIIANGGTIKALADQLDFFQATQHNNSRPNVSLASGGLSFNTNGFTVGVKNELGGTGGLTKTGAGKLSLSGPQTFTGTTTVSQGTLDLDTSSSLIGPCVVSAGGVLSISGSSTNSAVVPDLAFSDGSSLSISNLGSGSAINVGTSLTTSGNVTVNVSGALEAGVDYPLISHPGVVGGSGAGAFKIGSLGRGVVANISNSNGLLSLHVSTVDPLVWKGNVSSAWDINTTSNWTLSGAVSKYLQSDNLLFNDDATNTAVLLNTTVNPYNVTFNSSKAYTLGGTGVITGTTGLTKSGTGMLTLATANTYTGTTVVNGGTLKFGDGTSNGSITGPLTVTDSNVIFNTTGSSDISGSIEGYGVETSLTKTGSGTQTLTWTGNTYYGPFNINEGTVKFGNGTVNGAVGTSTTYNIASGGALALDFASAVNFSATTSSPWAAVTGAGLVSLNSAQAISGSANWGEMSFGPSFTGTLQVLKGRIETRSPAGLGGMSALKLANGSQILLFASTEPYTTPVQIAGLGWGEGGFNQGAIRSASVAPWAGNIELTADSGIMAQYAANLTITGSISGPYVCQFYCMTNGNNPGTLTVAPSAAVQNSYGTTRINGDTPPAVVEGNNGLAGIVIAGNQYAFSTGPLEVNNASLRLNGYNFSFASLTGTSGSIGNYSTTTPSVLTVGGAAATSYAGKIVDGGTAALALVKNGTGTLTLTGANTYSGSTTIHAGTLSVSTAFLSDTAAVSIDSGAVLNLNTTGTLDIVGTLFLGGVQVQAGTYGPAHPTYGAYFSGTGSLVVANGPSPAGYGSWATNAGLTAGNNGLAADPDNDGVTNLLEFYLNGNPLASDSAILPTRALDATYLTLSFRRRDDAESDVTSQVVEFGTSLTSWMTRAIGATSSGADANGVIVTVTENGSSPDDIVVQIPRSLAPGGAMFARLKVAK</sequence>
<keyword evidence="4" id="KW-1185">Reference proteome</keyword>
<dbReference type="InterPro" id="IPR030895">
    <property type="entry name" value="T5SS_PEPC_rpt"/>
</dbReference>
<dbReference type="Pfam" id="PF12951">
    <property type="entry name" value="PATR"/>
    <property type="match status" value="4"/>
</dbReference>
<feature type="signal peptide" evidence="2">
    <location>
        <begin position="1"/>
        <end position="34"/>
    </location>
</feature>
<evidence type="ECO:0000256" key="2">
    <source>
        <dbReference type="SAM" id="SignalP"/>
    </source>
</evidence>